<dbReference type="InterPro" id="IPR041495">
    <property type="entry name" value="Mub_B2"/>
</dbReference>
<name>A0ABW4CXL7_9LACO</name>
<feature type="domain" description="Gram-positive cocci surface proteins LPxTG" evidence="8">
    <location>
        <begin position="1498"/>
        <end position="1532"/>
    </location>
</feature>
<keyword evidence="2" id="KW-0964">Secreted</keyword>
<evidence type="ECO:0000313" key="9">
    <source>
        <dbReference type="EMBL" id="MFD1441093.1"/>
    </source>
</evidence>
<dbReference type="PROSITE" id="PS50847">
    <property type="entry name" value="GRAM_POS_ANCHORING"/>
    <property type="match status" value="1"/>
</dbReference>
<dbReference type="Pfam" id="PF06458">
    <property type="entry name" value="MucBP"/>
    <property type="match status" value="2"/>
</dbReference>
<dbReference type="Pfam" id="PF17965">
    <property type="entry name" value="MucBP_2"/>
    <property type="match status" value="3"/>
</dbReference>
<dbReference type="Proteomes" id="UP001597212">
    <property type="component" value="Unassembled WGS sequence"/>
</dbReference>
<dbReference type="InterPro" id="IPR009459">
    <property type="entry name" value="MucBP_dom"/>
</dbReference>
<feature type="region of interest" description="Disordered" evidence="6">
    <location>
        <begin position="70"/>
        <end position="132"/>
    </location>
</feature>
<keyword evidence="5" id="KW-0572">Peptidoglycan-anchor</keyword>
<keyword evidence="7" id="KW-0812">Transmembrane</keyword>
<proteinExistence type="predicted"/>
<evidence type="ECO:0000256" key="1">
    <source>
        <dbReference type="ARBA" id="ARBA00022512"/>
    </source>
</evidence>
<keyword evidence="4" id="KW-0677">Repeat</keyword>
<evidence type="ECO:0000313" key="10">
    <source>
        <dbReference type="Proteomes" id="UP001597212"/>
    </source>
</evidence>
<accession>A0ABW4CXL7</accession>
<keyword evidence="7" id="KW-0472">Membrane</keyword>
<keyword evidence="1" id="KW-0134">Cell wall</keyword>
<dbReference type="Pfam" id="PF00746">
    <property type="entry name" value="Gram_pos_anchor"/>
    <property type="match status" value="1"/>
</dbReference>
<keyword evidence="7" id="KW-1133">Transmembrane helix</keyword>
<organism evidence="9 10">
    <name type="scientific">Lacticaseibacillus hegangensis</name>
    <dbReference type="NCBI Taxonomy" id="2486010"/>
    <lineage>
        <taxon>Bacteria</taxon>
        <taxon>Bacillati</taxon>
        <taxon>Bacillota</taxon>
        <taxon>Bacilli</taxon>
        <taxon>Lactobacillales</taxon>
        <taxon>Lactobacillaceae</taxon>
        <taxon>Lacticaseibacillus</taxon>
    </lineage>
</organism>
<dbReference type="Gene3D" id="2.60.40.4300">
    <property type="match status" value="4"/>
</dbReference>
<dbReference type="Gene3D" id="3.10.20.470">
    <property type="match status" value="3"/>
</dbReference>
<dbReference type="NCBIfam" id="TIGR01167">
    <property type="entry name" value="LPXTG_anchor"/>
    <property type="match status" value="1"/>
</dbReference>
<evidence type="ECO:0000256" key="2">
    <source>
        <dbReference type="ARBA" id="ARBA00022525"/>
    </source>
</evidence>
<evidence type="ECO:0000256" key="7">
    <source>
        <dbReference type="SAM" id="Phobius"/>
    </source>
</evidence>
<feature type="compositionally biased region" description="Polar residues" evidence="6">
    <location>
        <begin position="85"/>
        <end position="121"/>
    </location>
</feature>
<dbReference type="Gene3D" id="3.10.20.320">
    <property type="entry name" value="Putative peptidoglycan bound protein (lpxtg motif)"/>
    <property type="match status" value="2"/>
</dbReference>
<feature type="compositionally biased region" description="Polar residues" evidence="6">
    <location>
        <begin position="1481"/>
        <end position="1491"/>
    </location>
</feature>
<dbReference type="InterPro" id="IPR019931">
    <property type="entry name" value="LPXTG_anchor"/>
</dbReference>
<comment type="caution">
    <text evidence="9">The sequence shown here is derived from an EMBL/GenBank/DDBJ whole genome shotgun (WGS) entry which is preliminary data.</text>
</comment>
<evidence type="ECO:0000256" key="3">
    <source>
        <dbReference type="ARBA" id="ARBA00022729"/>
    </source>
</evidence>
<evidence type="ECO:0000256" key="5">
    <source>
        <dbReference type="ARBA" id="ARBA00023088"/>
    </source>
</evidence>
<sequence length="1532" mass="159882">MNLNIDFRLFLKGRITLVGDYRKLSTHNHLRQETETKTRVKLFKGKGRWLSTLLVAVGGAITIQGQVTHAATTDTTSTQPVAATKTDSSADSTVTFQSSKQATNRDVAATPNTHDSVSTPVTPAAKAETDQTADTQIITRPAGAATTATNATPTIAAATQNNNQSVAKKAAAASTVQKATSTPSPAISQPTKFKTAVDPVSATALDAITWTQVATPTAQTDPNPTLTLEIPDNGKTYTFTAIGGQIPGTADTTDAPLIYNTVTDGDNLYGYALRGSDSANLVRTSAYYIRTADGQFKEIRQSSATPEAYYTGQGADGTKYIRKDISANYIVPGNTVTLSEILSIDPSGAFEHTVFIKNSGSSPLTDVQIGTMLDTAFMTLNKNNNTVSATEDGVTITSNGDGSAYLTNKTDANPNGLTLYLTPTDNDSLTAGHMGQGSGIDITDAKPAAGTADGTVLQSKAMDDSLGQSEDSAIEYETPTLSIAPGATASYSYSEHLYIQPIANGTITVKYQDENGNSIKADRVTGGAVGSPFSGVTTEDKMITGYTFDRQEGNATSFTADPQTITLIFKKPAAADSLKITYVDDGNNEAQVGDPVPESGNIGQSGTYTAVVPANYKLADNQPSTITYTFTAGDDDQQIHLVHQKVPVTPADPHDAKDLTATGTRTIKYVMSDGSQAFAPVPQTVSFTRTGTEDLVTQGVSYDPWTPATASVPEVTSPTLTGYTPSQATVPADSLTPGAAKTVTVIYTIGTQKATITYQDVTEGKTLGAVDTITGDSGARSNYSSTGRINSYLAEGYKLVSDDTANGIIFDTDINTNQTFFVKLAHTIVPVTPANPHDAKNLTATATRTINYVKTDGTQAFVPVPQTVNFTRTGTEDLVTQVVTLNPWAPATASVPEVVSPNLVGYTPDLATVPADSLTPGAAKTVTVTYKIDTQKATITYQDVTEDNKTLGAVDTIRGDSGATANYSSTDRINTYLAEGYKLVSDDTADGIVFDNDAGTDQAFFVKLAHTIVPVTPTDPHDAKNLTATATRTIRYVKTDGSQAFASVPQTVNFTRNGTEDLVTQAVTLNPWAPATASVEAVTSPNLAGYTPDLATVPADSLTPGAAKTVTVTYKIDTQKATITYQDVTEGKTLGAVDTITGDSASTATYSSANRINTYLAEGYKLVSDDTANGIVFDTDTSKDQTFFVKLAHNIVPVTPGDPHDAKPTDLTANAIRTIKYVKASDGSQVFQPVTQTVSFTRTGKEDLVTKVITFDPWTPVSASVPAVTSPTLAGYMPSQAVVPATSLKANDRQAVTVTYAPEATELQVTYIAKPGFKQPQRLVGTEMVPGEVGETVTYTVHVPDNLPGNYKPTTDNPEGSQIQYTLTPSANGIVIYVYPYNHGGTITGGNPPTGTNPGGNPPAGTNPGGNPPAGTNPGGNPPAGTNPGGNPPAGTNPGGNPPVGTNPGGNPPAGTNPGGNPPAGTNPGNKTNNGKPQQPVPTSTTTNTPAKSKRASLPKTGDTSSSGLAVLGASLLMLIGLGVDRKRKADR</sequence>
<dbReference type="RefSeq" id="WP_125757670.1">
    <property type="nucleotide sequence ID" value="NZ_JBHTOK010000059.1"/>
</dbReference>
<feature type="transmembrane region" description="Helical" evidence="7">
    <location>
        <begin position="1507"/>
        <end position="1524"/>
    </location>
</feature>
<feature type="compositionally biased region" description="Low complexity" evidence="6">
    <location>
        <begin position="70"/>
        <end position="84"/>
    </location>
</feature>
<dbReference type="InterPro" id="IPR041558">
    <property type="entry name" value="MucBP_2"/>
</dbReference>
<protein>
    <submittedName>
        <fullName evidence="9">MucBP domain-containing protein</fullName>
    </submittedName>
</protein>
<feature type="compositionally biased region" description="Low complexity" evidence="6">
    <location>
        <begin position="1463"/>
        <end position="1475"/>
    </location>
</feature>
<evidence type="ECO:0000256" key="6">
    <source>
        <dbReference type="SAM" id="MobiDB-lite"/>
    </source>
</evidence>
<gene>
    <name evidence="9" type="ORF">ACFQ5K_06885</name>
</gene>
<evidence type="ECO:0000259" key="8">
    <source>
        <dbReference type="PROSITE" id="PS50847"/>
    </source>
</evidence>
<dbReference type="EMBL" id="JBHTOK010000059">
    <property type="protein sequence ID" value="MFD1441093.1"/>
    <property type="molecule type" value="Genomic_DNA"/>
</dbReference>
<evidence type="ECO:0000256" key="4">
    <source>
        <dbReference type="ARBA" id="ARBA00022737"/>
    </source>
</evidence>
<keyword evidence="10" id="KW-1185">Reference proteome</keyword>
<reference evidence="10" key="1">
    <citation type="journal article" date="2019" name="Int. J. Syst. Evol. Microbiol.">
        <title>The Global Catalogue of Microorganisms (GCM) 10K type strain sequencing project: providing services to taxonomists for standard genome sequencing and annotation.</title>
        <authorList>
            <consortium name="The Broad Institute Genomics Platform"/>
            <consortium name="The Broad Institute Genome Sequencing Center for Infectious Disease"/>
            <person name="Wu L."/>
            <person name="Ma J."/>
        </authorList>
    </citation>
    <scope>NUCLEOTIDE SEQUENCE [LARGE SCALE GENOMIC DNA]</scope>
    <source>
        <strain evidence="10">CCM 8912</strain>
    </source>
</reference>
<keyword evidence="3" id="KW-0732">Signal</keyword>
<feature type="region of interest" description="Disordered" evidence="6">
    <location>
        <begin position="1388"/>
        <end position="1508"/>
    </location>
</feature>
<dbReference type="Pfam" id="PF17966">
    <property type="entry name" value="Muc_B2"/>
    <property type="match status" value="4"/>
</dbReference>